<sequence>MSRKDGQPSYTTPLGYVRRISHGQVISVDFFRRHWGVTLLVMVFLILYITNKYYCQTSMEDIRALNKELEIVKTERIREKSIYMSRTRESAMQALIDSLDLGLSVQTHPPYRIQRDVGQE</sequence>
<evidence type="ECO:0000313" key="2">
    <source>
        <dbReference type="Proteomes" id="UP000711407"/>
    </source>
</evidence>
<dbReference type="EMBL" id="DYXT01000016">
    <property type="protein sequence ID" value="HJE38535.1"/>
    <property type="molecule type" value="Genomic_DNA"/>
</dbReference>
<proteinExistence type="predicted"/>
<accession>A0A4Q0U8Y8</accession>
<reference evidence="1" key="1">
    <citation type="journal article" date="2021" name="PeerJ">
        <title>Extensive microbial diversity within the chicken gut microbiome revealed by metagenomics and culture.</title>
        <authorList>
            <person name="Gilroy R."/>
            <person name="Ravi A."/>
            <person name="Getino M."/>
            <person name="Pursley I."/>
            <person name="Horton D.L."/>
            <person name="Alikhan N.F."/>
            <person name="Baker D."/>
            <person name="Gharbi K."/>
            <person name="Hall N."/>
            <person name="Watson M."/>
            <person name="Adriaenssens E.M."/>
            <person name="Foster-Nyarko E."/>
            <person name="Jarju S."/>
            <person name="Secka A."/>
            <person name="Antonio M."/>
            <person name="Oren A."/>
            <person name="Chaudhuri R.R."/>
            <person name="La Ragione R."/>
            <person name="Hildebrand F."/>
            <person name="Pallen M.J."/>
        </authorList>
    </citation>
    <scope>NUCLEOTIDE SEQUENCE</scope>
    <source>
        <strain evidence="1">4100</strain>
    </source>
</reference>
<dbReference type="Proteomes" id="UP000711407">
    <property type="component" value="Unassembled WGS sequence"/>
</dbReference>
<dbReference type="AlphaFoldDB" id="A0A4Q0U8Y8"/>
<protein>
    <submittedName>
        <fullName evidence="1">Uncharacterized protein</fullName>
    </submittedName>
</protein>
<organism evidence="1 2">
    <name type="scientific">Candidatus Amulumruptor caecigallinarius</name>
    <dbReference type="NCBI Taxonomy" id="2109911"/>
    <lineage>
        <taxon>Bacteria</taxon>
        <taxon>Pseudomonadati</taxon>
        <taxon>Bacteroidota</taxon>
        <taxon>Bacteroidia</taxon>
        <taxon>Bacteroidales</taxon>
        <taxon>Muribaculaceae</taxon>
        <taxon>Candidatus Amulumruptor</taxon>
    </lineage>
</organism>
<evidence type="ECO:0000313" key="1">
    <source>
        <dbReference type="EMBL" id="HJE38535.1"/>
    </source>
</evidence>
<name>A0A4Q0U8Y8_9BACT</name>
<dbReference type="Pfam" id="PF19579">
    <property type="entry name" value="FtsL_2"/>
    <property type="match status" value="1"/>
</dbReference>
<comment type="caution">
    <text evidence="1">The sequence shown here is derived from an EMBL/GenBank/DDBJ whole genome shotgun (WGS) entry which is preliminary data.</text>
</comment>
<gene>
    <name evidence="1" type="ORF">K8V47_02050</name>
</gene>
<dbReference type="InterPro" id="IPR045755">
    <property type="entry name" value="FtsL-like"/>
</dbReference>
<reference evidence="1" key="2">
    <citation type="submission" date="2021-09" db="EMBL/GenBank/DDBJ databases">
        <authorList>
            <person name="Gilroy R."/>
        </authorList>
    </citation>
    <scope>NUCLEOTIDE SEQUENCE</scope>
    <source>
        <strain evidence="1">4100</strain>
    </source>
</reference>